<accession>A0A9E7L857</accession>
<protein>
    <submittedName>
        <fullName evidence="2">Uncharacterized protein</fullName>
    </submittedName>
</protein>
<name>A0A9E7L857_9LILI</name>
<dbReference type="AlphaFoldDB" id="A0A9E7L857"/>
<keyword evidence="3" id="KW-1185">Reference proteome</keyword>
<feature type="region of interest" description="Disordered" evidence="1">
    <location>
        <begin position="1"/>
        <end position="32"/>
    </location>
</feature>
<evidence type="ECO:0000256" key="1">
    <source>
        <dbReference type="SAM" id="MobiDB-lite"/>
    </source>
</evidence>
<sequence>MYTCGRNIEPTSAATALPNPPPRAPLRRGRGAVVLSSPPSRAPLYRDRTAVARFQARDDFTGAWRTIFLDDVRRSFFLGGVRLPTKIFHCIAKDFALFHIVHG</sequence>
<gene>
    <name evidence="2" type="ORF">MUK42_14216</name>
</gene>
<dbReference type="EMBL" id="CP097511">
    <property type="protein sequence ID" value="URE47932.1"/>
    <property type="molecule type" value="Genomic_DNA"/>
</dbReference>
<evidence type="ECO:0000313" key="3">
    <source>
        <dbReference type="Proteomes" id="UP001055439"/>
    </source>
</evidence>
<proteinExistence type="predicted"/>
<reference evidence="2" key="1">
    <citation type="submission" date="2022-05" db="EMBL/GenBank/DDBJ databases">
        <title>The Musa troglodytarum L. genome provides insights into the mechanism of non-climacteric behaviour and enrichment of carotenoids.</title>
        <authorList>
            <person name="Wang J."/>
        </authorList>
    </citation>
    <scope>NUCLEOTIDE SEQUENCE</scope>
    <source>
        <tissue evidence="2">Leaf</tissue>
    </source>
</reference>
<dbReference type="Proteomes" id="UP001055439">
    <property type="component" value="Chromosome 9"/>
</dbReference>
<evidence type="ECO:0000313" key="2">
    <source>
        <dbReference type="EMBL" id="URE47932.1"/>
    </source>
</evidence>
<organism evidence="2 3">
    <name type="scientific">Musa troglodytarum</name>
    <name type="common">fe'i banana</name>
    <dbReference type="NCBI Taxonomy" id="320322"/>
    <lineage>
        <taxon>Eukaryota</taxon>
        <taxon>Viridiplantae</taxon>
        <taxon>Streptophyta</taxon>
        <taxon>Embryophyta</taxon>
        <taxon>Tracheophyta</taxon>
        <taxon>Spermatophyta</taxon>
        <taxon>Magnoliopsida</taxon>
        <taxon>Liliopsida</taxon>
        <taxon>Zingiberales</taxon>
        <taxon>Musaceae</taxon>
        <taxon>Musa</taxon>
    </lineage>
</organism>